<protein>
    <submittedName>
        <fullName evidence="1">Uncharacterized protein</fullName>
    </submittedName>
</protein>
<organism evidence="1">
    <name type="scientific">marine metagenome</name>
    <dbReference type="NCBI Taxonomy" id="408172"/>
    <lineage>
        <taxon>unclassified sequences</taxon>
        <taxon>metagenomes</taxon>
        <taxon>ecological metagenomes</taxon>
    </lineage>
</organism>
<dbReference type="AlphaFoldDB" id="A0A382DHD1"/>
<sequence>MKIQKQYIKAYMKTAFKASLGSLLVLMSLNLTNAETITLLESFEDTVD</sequence>
<dbReference type="EMBL" id="UINC01039222">
    <property type="protein sequence ID" value="SVB37394.1"/>
    <property type="molecule type" value="Genomic_DNA"/>
</dbReference>
<reference evidence="1" key="1">
    <citation type="submission" date="2018-05" db="EMBL/GenBank/DDBJ databases">
        <authorList>
            <person name="Lanie J.A."/>
            <person name="Ng W.-L."/>
            <person name="Kazmierczak K.M."/>
            <person name="Andrzejewski T.M."/>
            <person name="Davidsen T.M."/>
            <person name="Wayne K.J."/>
            <person name="Tettelin H."/>
            <person name="Glass J.I."/>
            <person name="Rusch D."/>
            <person name="Podicherti R."/>
            <person name="Tsui H.-C.T."/>
            <person name="Winkler M.E."/>
        </authorList>
    </citation>
    <scope>NUCLEOTIDE SEQUENCE</scope>
</reference>
<proteinExistence type="predicted"/>
<accession>A0A382DHD1</accession>
<gene>
    <name evidence="1" type="ORF">METZ01_LOCUS190248</name>
</gene>
<name>A0A382DHD1_9ZZZZ</name>
<feature type="non-terminal residue" evidence="1">
    <location>
        <position position="48"/>
    </location>
</feature>
<evidence type="ECO:0000313" key="1">
    <source>
        <dbReference type="EMBL" id="SVB37394.1"/>
    </source>
</evidence>